<protein>
    <recommendedName>
        <fullName evidence="4">Pyridoxamine phosphate oxidase family protein</fullName>
    </recommendedName>
</protein>
<keyword evidence="3" id="KW-1185">Reference proteome</keyword>
<evidence type="ECO:0008006" key="4">
    <source>
        <dbReference type="Google" id="ProtNLM"/>
    </source>
</evidence>
<keyword evidence="1" id="KW-0812">Transmembrane</keyword>
<dbReference type="PANTHER" id="PTHR39336:SF1">
    <property type="entry name" value="PYRIDOXAMINE PHOSPHATE OXIDASE FAMILY PROTEIN (AFU_ORTHOLOGUE AFUA_6G11440)"/>
    <property type="match status" value="1"/>
</dbReference>
<dbReference type="Proteomes" id="UP000764110">
    <property type="component" value="Unassembled WGS sequence"/>
</dbReference>
<comment type="caution">
    <text evidence="2">The sequence shown here is derived from an EMBL/GenBank/DDBJ whole genome shotgun (WGS) entry which is preliminary data.</text>
</comment>
<sequence length="332" mass="36804">MSPARARSHPIHLPLPSPLLYTPQRRTRPWSRFTTTTCTIINHHHHRRTTPPHTTTTAAMKLYPSLSADLAAWAQRQPVFFTGSAGKHARHINVSPKGMTDTHFAVLSPTRCAYIDRTGSGCETIAHAYENGRLCLMFMSFGDAPRIMRLFCTARVVEFDHREFQGLVRAVARGRRSAFDGARAVIVADIWEVQTSCGFGVPRVKRGLYKPGEGADRGPSADELLRQGYNAEGEAKLDELCVFEARPAMDYWAGKQAEGNTLRDYQKANNVDSIDGLPGLRASRRDAGEVLWVRDARAWAARVARDWEAMAVGFVAAVLMYLLVGGARALSL</sequence>
<accession>A0A9P8SCA7</accession>
<dbReference type="InterPro" id="IPR012349">
    <property type="entry name" value="Split_barrel_FMN-bd"/>
</dbReference>
<evidence type="ECO:0000256" key="1">
    <source>
        <dbReference type="SAM" id="Phobius"/>
    </source>
</evidence>
<evidence type="ECO:0000313" key="2">
    <source>
        <dbReference type="EMBL" id="KAH0602012.1"/>
    </source>
</evidence>
<dbReference type="Gene3D" id="2.30.110.10">
    <property type="entry name" value="Electron Transport, Fmn-binding Protein, Chain A"/>
    <property type="match status" value="1"/>
</dbReference>
<reference evidence="2 3" key="1">
    <citation type="submission" date="2020-07" db="EMBL/GenBank/DDBJ databases">
        <title>Metarhizium humberi genome.</title>
        <authorList>
            <person name="Lysoe E."/>
        </authorList>
    </citation>
    <scope>NUCLEOTIDE SEQUENCE [LARGE SCALE GENOMIC DNA]</scope>
    <source>
        <strain evidence="2 3">ESALQ1638</strain>
    </source>
</reference>
<name>A0A9P8SCA7_9HYPO</name>
<dbReference type="AlphaFoldDB" id="A0A9P8SCA7"/>
<proteinExistence type="predicted"/>
<feature type="transmembrane region" description="Helical" evidence="1">
    <location>
        <begin position="309"/>
        <end position="330"/>
    </location>
</feature>
<evidence type="ECO:0000313" key="3">
    <source>
        <dbReference type="Proteomes" id="UP000764110"/>
    </source>
</evidence>
<keyword evidence="1" id="KW-1133">Transmembrane helix</keyword>
<gene>
    <name evidence="2" type="ORF">MHUMG1_00891</name>
</gene>
<dbReference type="PANTHER" id="PTHR39336">
    <property type="entry name" value="PYRIDOXAMINE PHOSPHATE OXIDASE FAMILY PROTEIN (AFU_ORTHOLOGUE AFUA_6G11440)"/>
    <property type="match status" value="1"/>
</dbReference>
<organism evidence="2 3">
    <name type="scientific">Metarhizium humberi</name>
    <dbReference type="NCBI Taxonomy" id="2596975"/>
    <lineage>
        <taxon>Eukaryota</taxon>
        <taxon>Fungi</taxon>
        <taxon>Dikarya</taxon>
        <taxon>Ascomycota</taxon>
        <taxon>Pezizomycotina</taxon>
        <taxon>Sordariomycetes</taxon>
        <taxon>Hypocreomycetidae</taxon>
        <taxon>Hypocreales</taxon>
        <taxon>Clavicipitaceae</taxon>
        <taxon>Metarhizium</taxon>
    </lineage>
</organism>
<keyword evidence="1" id="KW-0472">Membrane</keyword>
<dbReference type="EMBL" id="JACEFI010000001">
    <property type="protein sequence ID" value="KAH0602012.1"/>
    <property type="molecule type" value="Genomic_DNA"/>
</dbReference>